<dbReference type="InterPro" id="IPR019734">
    <property type="entry name" value="TPR_rpt"/>
</dbReference>
<evidence type="ECO:0000256" key="2">
    <source>
        <dbReference type="ARBA" id="ARBA00022803"/>
    </source>
</evidence>
<keyword evidence="6" id="KW-1185">Reference proteome</keyword>
<dbReference type="SUPFAM" id="SSF48452">
    <property type="entry name" value="TPR-like"/>
    <property type="match status" value="1"/>
</dbReference>
<protein>
    <submittedName>
        <fullName evidence="5">Uncharacterized protein</fullName>
    </submittedName>
</protein>
<dbReference type="EMBL" id="CAXAMN010008413">
    <property type="protein sequence ID" value="CAK9025015.1"/>
    <property type="molecule type" value="Genomic_DNA"/>
</dbReference>
<proteinExistence type="predicted"/>
<name>A0ABP0KDZ5_9DINO</name>
<feature type="region of interest" description="Disordered" evidence="4">
    <location>
        <begin position="610"/>
        <end position="633"/>
    </location>
</feature>
<feature type="repeat" description="TPR" evidence="3">
    <location>
        <begin position="429"/>
        <end position="462"/>
    </location>
</feature>
<keyword evidence="1" id="KW-0677">Repeat</keyword>
<evidence type="ECO:0000256" key="1">
    <source>
        <dbReference type="ARBA" id="ARBA00022737"/>
    </source>
</evidence>
<dbReference type="PANTHER" id="PTHR22767">
    <property type="entry name" value="N-TERMINAL ACETYLTRANSFERASE-RELATED"/>
    <property type="match status" value="1"/>
</dbReference>
<dbReference type="SMART" id="SM00028">
    <property type="entry name" value="TPR"/>
    <property type="match status" value="2"/>
</dbReference>
<evidence type="ECO:0000256" key="3">
    <source>
        <dbReference type="PROSITE-ProRule" id="PRU00339"/>
    </source>
</evidence>
<gene>
    <name evidence="5" type="ORF">CCMP2556_LOCUS15850</name>
</gene>
<reference evidence="5 6" key="1">
    <citation type="submission" date="2024-02" db="EMBL/GenBank/DDBJ databases">
        <authorList>
            <person name="Chen Y."/>
            <person name="Shah S."/>
            <person name="Dougan E. K."/>
            <person name="Thang M."/>
            <person name="Chan C."/>
        </authorList>
    </citation>
    <scope>NUCLEOTIDE SEQUENCE [LARGE SCALE GENOMIC DNA]</scope>
</reference>
<dbReference type="PANTHER" id="PTHR22767:SF2">
    <property type="entry name" value="N(ALPHA)-ACETYLTRANSFERASE 15_16, ISOFORM A"/>
    <property type="match status" value="1"/>
</dbReference>
<evidence type="ECO:0000256" key="4">
    <source>
        <dbReference type="SAM" id="MobiDB-lite"/>
    </source>
</evidence>
<comment type="caution">
    <text evidence="5">The sequence shown here is derived from an EMBL/GenBank/DDBJ whole genome shotgun (WGS) entry which is preliminary data.</text>
</comment>
<dbReference type="InterPro" id="IPR013105">
    <property type="entry name" value="TPR_2"/>
</dbReference>
<feature type="compositionally biased region" description="Polar residues" evidence="4">
    <location>
        <begin position="623"/>
        <end position="633"/>
    </location>
</feature>
<dbReference type="Proteomes" id="UP001642484">
    <property type="component" value="Unassembled WGS sequence"/>
</dbReference>
<keyword evidence="2 3" id="KW-0802">TPR repeat</keyword>
<organism evidence="5 6">
    <name type="scientific">Durusdinium trenchii</name>
    <dbReference type="NCBI Taxonomy" id="1381693"/>
    <lineage>
        <taxon>Eukaryota</taxon>
        <taxon>Sar</taxon>
        <taxon>Alveolata</taxon>
        <taxon>Dinophyceae</taxon>
        <taxon>Suessiales</taxon>
        <taxon>Symbiodiniaceae</taxon>
        <taxon>Durusdinium</taxon>
    </lineage>
</organism>
<dbReference type="Pfam" id="PF07719">
    <property type="entry name" value="TPR_2"/>
    <property type="match status" value="1"/>
</dbReference>
<dbReference type="Gene3D" id="1.25.40.1040">
    <property type="match status" value="1"/>
</dbReference>
<dbReference type="PROSITE" id="PS50005">
    <property type="entry name" value="TPR"/>
    <property type="match status" value="1"/>
</dbReference>
<sequence>MEFDLLSHVSYNFQLAAQVVDAVPSSQVPLVIELPQADWPRAALVPLVSGAVASYWGFQNATAPELDNQQLAQEVLKMAYRSASWWDIAQKAYEPKPSDLKMTIQSFLQQARVLRPQQLAAELQARGCERVEDLTALLERDPDLWARIRMHSGHQKRLLQDLQFSIDGLWQQHSLVPAPIACKSMLGLVQKQKSSCFLQPTASIVLADRRVRQVCKLQAETRVLSFDILRSRIVNTKVEQCPRESLGHLSHRVMRNLCDTEDCLWKVTLLDQAMKPYHLVVLAGQLLWGLTDKGYSWLRTGLSHGACEFPSLCVGDMLLHFRKHPCVVVEMIPLPSKICSDRFVQLHLKGAPTIFVDGFLALAVFRSIVKFYETKQYKKGVKAADSILKKHPDHGETLCMKGLTLSYLDRKEEAYELVRKGVKCDLKSHVCWHVFGLLYRQDRDYHEAVKCYRQALRFDPENIQILRDLSLLQIHRRDVTGFAETRRKLLQASVLPCAEASETAGRLPNCQVAWKGLPMRFQVKPSNRINWVLTNLGALALVRRLSVSVPSPNVTHGRVAHQEQDQVSDYENSELHLYKVRHPKVALLAMKRALGGASCAGILDSEPRPPLWKKPESLRTGKQRNTSRWMRYP</sequence>
<accession>A0ABP0KDZ5</accession>
<evidence type="ECO:0000313" key="5">
    <source>
        <dbReference type="EMBL" id="CAK9025015.1"/>
    </source>
</evidence>
<evidence type="ECO:0000313" key="6">
    <source>
        <dbReference type="Proteomes" id="UP001642484"/>
    </source>
</evidence>
<dbReference type="InterPro" id="IPR011990">
    <property type="entry name" value="TPR-like_helical_dom_sf"/>
</dbReference>